<dbReference type="EMBL" id="AOFD01000023">
    <property type="protein sequence ID" value="ELT44433.1"/>
    <property type="molecule type" value="Genomic_DNA"/>
</dbReference>
<evidence type="ECO:0000313" key="2">
    <source>
        <dbReference type="EMBL" id="ELT44433.1"/>
    </source>
</evidence>
<feature type="region of interest" description="Disordered" evidence="1">
    <location>
        <begin position="1"/>
        <end position="32"/>
    </location>
</feature>
<evidence type="ECO:0000256" key="1">
    <source>
        <dbReference type="SAM" id="MobiDB-lite"/>
    </source>
</evidence>
<gene>
    <name evidence="2" type="ORF">G205_11835</name>
</gene>
<feature type="compositionally biased region" description="Basic residues" evidence="1">
    <location>
        <begin position="12"/>
        <end position="32"/>
    </location>
</feature>
<protein>
    <submittedName>
        <fullName evidence="2">Uncharacterized protein</fullName>
    </submittedName>
</protein>
<sequence>MRQQPRLLPGKLPKKRPHRTRRQPKRPRRQRLPQYLHLHRNTWHHRRLPRLQDATLTIQGASLLRRTSTALGAVAMGQPTCEVQYKSRAATSMAWTGTAMA</sequence>
<name>L8TMA6_9MICC</name>
<keyword evidence="3" id="KW-1185">Reference proteome</keyword>
<comment type="caution">
    <text evidence="2">The sequence shown here is derived from an EMBL/GenBank/DDBJ whole genome shotgun (WGS) entry which is preliminary data.</text>
</comment>
<dbReference type="AlphaFoldDB" id="L8TMA6"/>
<proteinExistence type="predicted"/>
<accession>L8TMA6</accession>
<dbReference type="Proteomes" id="UP000011189">
    <property type="component" value="Unassembled WGS sequence"/>
</dbReference>
<organism evidence="2 3">
    <name type="scientific">Arthrobacter nitrophenolicus</name>
    <dbReference type="NCBI Taxonomy" id="683150"/>
    <lineage>
        <taxon>Bacteria</taxon>
        <taxon>Bacillati</taxon>
        <taxon>Actinomycetota</taxon>
        <taxon>Actinomycetes</taxon>
        <taxon>Micrococcales</taxon>
        <taxon>Micrococcaceae</taxon>
        <taxon>Arthrobacter</taxon>
    </lineage>
</organism>
<evidence type="ECO:0000313" key="3">
    <source>
        <dbReference type="Proteomes" id="UP000011189"/>
    </source>
</evidence>
<reference evidence="3" key="1">
    <citation type="journal article" date="2013" name="Genome Announc.">
        <title>Draft Genome Sequence of the 2-Chloro-4-Nitrophenol-Degrading Bacterium Arthrobacter sp. Strain SJCon.</title>
        <authorList>
            <person name="Vikram S."/>
            <person name="Kumar S."/>
            <person name="Vaidya B."/>
            <person name="Pinnaka A.K."/>
            <person name="Raghava G.P."/>
        </authorList>
    </citation>
    <scope>NUCLEOTIDE SEQUENCE [LARGE SCALE GENOMIC DNA]</scope>
    <source>
        <strain evidence="3">SJCon</strain>
    </source>
</reference>